<gene>
    <name evidence="1" type="ORF">J2Z28_003808</name>
</gene>
<comment type="caution">
    <text evidence="1">The sequence shown here is derived from an EMBL/GenBank/DDBJ whole genome shotgun (WGS) entry which is preliminary data.</text>
</comment>
<organism evidence="1 2">
    <name type="scientific">Paenibacillus xylanexedens</name>
    <dbReference type="NCBI Taxonomy" id="528191"/>
    <lineage>
        <taxon>Bacteria</taxon>
        <taxon>Bacillati</taxon>
        <taxon>Bacillota</taxon>
        <taxon>Bacilli</taxon>
        <taxon>Bacillales</taxon>
        <taxon>Paenibacillaceae</taxon>
        <taxon>Paenibacillus</taxon>
    </lineage>
</organism>
<proteinExistence type="predicted"/>
<evidence type="ECO:0000313" key="1">
    <source>
        <dbReference type="EMBL" id="MBP2247157.1"/>
    </source>
</evidence>
<keyword evidence="2" id="KW-1185">Reference proteome</keyword>
<dbReference type="Proteomes" id="UP000810207">
    <property type="component" value="Unassembled WGS sequence"/>
</dbReference>
<name>A0ABS4RZA2_PAEXY</name>
<protein>
    <submittedName>
        <fullName evidence="1">Uncharacterized protein</fullName>
    </submittedName>
</protein>
<dbReference type="Pfam" id="PF03406">
    <property type="entry name" value="Phage_fiber_2"/>
    <property type="match status" value="1"/>
</dbReference>
<accession>A0ABS4RZA2</accession>
<dbReference type="EMBL" id="JAGIKV010000014">
    <property type="protein sequence ID" value="MBP2247157.1"/>
    <property type="molecule type" value="Genomic_DNA"/>
</dbReference>
<reference evidence="1 2" key="1">
    <citation type="submission" date="2021-03" db="EMBL/GenBank/DDBJ databases">
        <title>Genomic Encyclopedia of Type Strains, Phase IV (KMG-IV): sequencing the most valuable type-strain genomes for metagenomic binning, comparative biology and taxonomic classification.</title>
        <authorList>
            <person name="Goeker M."/>
        </authorList>
    </citation>
    <scope>NUCLEOTIDE SEQUENCE [LARGE SCALE GENOMIC DNA]</scope>
    <source>
        <strain evidence="1 2">DSM 21292</strain>
    </source>
</reference>
<dbReference type="InterPro" id="IPR005068">
    <property type="entry name" value="Phage_lambda_Stf-r2"/>
</dbReference>
<evidence type="ECO:0000313" key="2">
    <source>
        <dbReference type="Proteomes" id="UP000810207"/>
    </source>
</evidence>
<sequence length="87" mass="9364">MAKDNWTLGETVRPVDMNQIGSEINQLRTDVDNIEIPDGTTTQKGIVQSSNSTTGTSQTLVATEKAVGDALIQAKAYVDQENLWGAL</sequence>
<dbReference type="RefSeq" id="WP_211083580.1">
    <property type="nucleotide sequence ID" value="NZ_CBCSLC010000024.1"/>
</dbReference>